<organism evidence="1 2">
    <name type="scientific">Kaistia defluvii</name>
    <dbReference type="NCBI Taxonomy" id="410841"/>
    <lineage>
        <taxon>Bacteria</taxon>
        <taxon>Pseudomonadati</taxon>
        <taxon>Pseudomonadota</taxon>
        <taxon>Alphaproteobacteria</taxon>
        <taxon>Hyphomicrobiales</taxon>
        <taxon>Kaistiaceae</taxon>
        <taxon>Kaistia</taxon>
    </lineage>
</organism>
<evidence type="ECO:0000313" key="1">
    <source>
        <dbReference type="EMBL" id="MET4636196.1"/>
    </source>
</evidence>
<gene>
    <name evidence="1" type="ORF">ABIE08_004154</name>
</gene>
<reference evidence="1 2" key="1">
    <citation type="submission" date="2024-06" db="EMBL/GenBank/DDBJ databases">
        <title>Sorghum-associated microbial communities from plants grown in Nebraska, USA.</title>
        <authorList>
            <person name="Schachtman D."/>
        </authorList>
    </citation>
    <scope>NUCLEOTIDE SEQUENCE [LARGE SCALE GENOMIC DNA]</scope>
    <source>
        <strain evidence="1 2">3207</strain>
    </source>
</reference>
<evidence type="ECO:0000313" key="2">
    <source>
        <dbReference type="Proteomes" id="UP001549321"/>
    </source>
</evidence>
<sequence>MTPTVENLNECLDTLAAIMTSRADGDRLVPLYRRLERELEKLSSDQDVMTAALARARQSRDQRAAQSA</sequence>
<protein>
    <submittedName>
        <fullName evidence="1">Uncharacterized protein</fullName>
    </submittedName>
</protein>
<accession>A0ABV2R5A1</accession>
<dbReference type="EMBL" id="JBEPSM010000004">
    <property type="protein sequence ID" value="MET4636196.1"/>
    <property type="molecule type" value="Genomic_DNA"/>
</dbReference>
<name>A0ABV2R5A1_9HYPH</name>
<proteinExistence type="predicted"/>
<comment type="caution">
    <text evidence="1">The sequence shown here is derived from an EMBL/GenBank/DDBJ whole genome shotgun (WGS) entry which is preliminary data.</text>
</comment>
<dbReference type="Proteomes" id="UP001549321">
    <property type="component" value="Unassembled WGS sequence"/>
</dbReference>
<keyword evidence="2" id="KW-1185">Reference proteome</keyword>